<protein>
    <recommendedName>
        <fullName evidence="8">Importin N-terminal domain-containing protein</fullName>
    </recommendedName>
</protein>
<accession>A0A1E4TPS0</accession>
<organism evidence="9 10">
    <name type="scientific">Pachysolen tannophilus NRRL Y-2460</name>
    <dbReference type="NCBI Taxonomy" id="669874"/>
    <lineage>
        <taxon>Eukaryota</taxon>
        <taxon>Fungi</taxon>
        <taxon>Dikarya</taxon>
        <taxon>Ascomycota</taxon>
        <taxon>Saccharomycotina</taxon>
        <taxon>Pichiomycetes</taxon>
        <taxon>Pachysolenaceae</taxon>
        <taxon>Pachysolen</taxon>
    </lineage>
</organism>
<sequence length="1073" mass="121941">MDVQALHDCFVGTLQADQVTRHQAELSLKQAEKSNGFLSACMDILSEENVNPVVKKSCAIYFKNRITRHWVDVKPETGINDNEKNLVKHRLVSLVISSPMDLRTLLFPILSTILSYNYPDSWPEFLPNTIGLLTNLGDLKSVYAGLLCFSEVARSYRWKKNDERKELEQLIPQVFPNILNIGNSIITSESHGNYESGEMVKLILKIYKFVTYHDLPLALQQQQAVVDWCTFHVNVINLKLPQTVMDLDPDDRRLHPWVKSQKWAFANLYRLSTRYASKSLSEKFQYNDFKKFFNEGFIPELLKVYFNKIGQWCNNEVWISDDSLYYLVIFLENCIVQKDIFKLIKPHLEVLIKHFIFPLLCPSEDTLDLFENDPTEYIHKILDVYEETNAPDMAVISLLYTLVEKKTKSSLEPILQFCYTTLTDLQQKNQDDIEVAKKIEGVLRIIGSISHKLSSEKSPFYPQMESFLNSFVFVHFNSKFPFLRARTCEVASKFSEIKLQNPDVLHHGVMSAFDDVENLPVQLEGALALQAFIGLPSFKEALGTVIVPTMHKLLELSNKVDNDSIAAVIQEFVESFAEQLQPFGVELMTKLSEQLMRLLVELEKASDTDVDDIGELDATSDKEMAALGLINTMVTVLLSFESSVDIVFKLEECFAPCVLYIFDKNMDNYFSEARELVENSSFLTRTISPTLWTIFGSLMGAFENGLAMYYIHELLPCLNNYLVYGSSKVITNKEFSQYFYYIFDLISKTEDVGRTEIICGAELAQTFILSLQSESRIFIPNFIRTILSQLNNTEFSSSLNSLGFIVNMLEVIIAGLIYDTEEVLRLLIQTNSIAFLFTNWFKFIPKLARVYDLKLSVLGLLSLTSIPASSDLQQFLIQIYPDLGTQLVILLSKLPEAIKSLTTKREKFSELGFDDDDDYYEYSAGGGNDDSWEDDDDDESGTRSNDDYLAFLSKQSAEYGSTNNNNGASAAAAAAAAIDPNETDNAEDDDDDDDFYANDDDDDVLDEDPLSNNPLDSINIFEVFKNSFVGTQQYHENVYRLIVSKLGDNEKKIIQDVITMVTNTPNPNAMPSS</sequence>
<dbReference type="GO" id="GO:0031267">
    <property type="term" value="F:small GTPase binding"/>
    <property type="evidence" value="ECO:0007669"/>
    <property type="project" value="InterPro"/>
</dbReference>
<dbReference type="SUPFAM" id="SSF48371">
    <property type="entry name" value="ARM repeat"/>
    <property type="match status" value="1"/>
</dbReference>
<keyword evidence="6" id="KW-0539">Nucleus</keyword>
<dbReference type="GO" id="GO:0005829">
    <property type="term" value="C:cytosol"/>
    <property type="evidence" value="ECO:0007669"/>
    <property type="project" value="TreeGrafter"/>
</dbReference>
<dbReference type="InterPro" id="IPR011989">
    <property type="entry name" value="ARM-like"/>
</dbReference>
<keyword evidence="3" id="KW-0813">Transport</keyword>
<keyword evidence="4" id="KW-0963">Cytoplasm</keyword>
<dbReference type="AlphaFoldDB" id="A0A1E4TPS0"/>
<dbReference type="GO" id="GO:0005635">
    <property type="term" value="C:nuclear envelope"/>
    <property type="evidence" value="ECO:0007669"/>
    <property type="project" value="TreeGrafter"/>
</dbReference>
<keyword evidence="5" id="KW-0653">Protein transport</keyword>
<dbReference type="PANTHER" id="PTHR10997:SF18">
    <property type="entry name" value="D-IMPORTIN 7_RANBP7"/>
    <property type="match status" value="1"/>
</dbReference>
<dbReference type="EMBL" id="KV454017">
    <property type="protein sequence ID" value="ODV93755.1"/>
    <property type="molecule type" value="Genomic_DNA"/>
</dbReference>
<evidence type="ECO:0000256" key="4">
    <source>
        <dbReference type="ARBA" id="ARBA00022490"/>
    </source>
</evidence>
<dbReference type="SMART" id="SM00913">
    <property type="entry name" value="IBN_N"/>
    <property type="match status" value="1"/>
</dbReference>
<feature type="region of interest" description="Disordered" evidence="7">
    <location>
        <begin position="971"/>
        <end position="1012"/>
    </location>
</feature>
<evidence type="ECO:0000256" key="2">
    <source>
        <dbReference type="ARBA" id="ARBA00004496"/>
    </source>
</evidence>
<dbReference type="GO" id="GO:0061608">
    <property type="term" value="F:nuclear import signal receptor activity"/>
    <property type="evidence" value="ECO:0007669"/>
    <property type="project" value="EnsemblFungi"/>
</dbReference>
<dbReference type="Proteomes" id="UP000094236">
    <property type="component" value="Unassembled WGS sequence"/>
</dbReference>
<feature type="region of interest" description="Disordered" evidence="7">
    <location>
        <begin position="919"/>
        <end position="945"/>
    </location>
</feature>
<dbReference type="Pfam" id="PF03810">
    <property type="entry name" value="IBN_N"/>
    <property type="match status" value="1"/>
</dbReference>
<dbReference type="Gene3D" id="1.25.10.10">
    <property type="entry name" value="Leucine-rich Repeat Variant"/>
    <property type="match status" value="1"/>
</dbReference>
<evidence type="ECO:0000256" key="6">
    <source>
        <dbReference type="ARBA" id="ARBA00023242"/>
    </source>
</evidence>
<name>A0A1E4TPS0_PACTA</name>
<evidence type="ECO:0000256" key="5">
    <source>
        <dbReference type="ARBA" id="ARBA00022927"/>
    </source>
</evidence>
<dbReference type="OrthoDB" id="760868at2759"/>
<keyword evidence="10" id="KW-1185">Reference proteome</keyword>
<evidence type="ECO:0000259" key="8">
    <source>
        <dbReference type="PROSITE" id="PS50166"/>
    </source>
</evidence>
<proteinExistence type="predicted"/>
<dbReference type="PROSITE" id="PS50166">
    <property type="entry name" value="IMPORTIN_B_NT"/>
    <property type="match status" value="1"/>
</dbReference>
<feature type="compositionally biased region" description="Low complexity" evidence="7">
    <location>
        <begin position="971"/>
        <end position="980"/>
    </location>
</feature>
<dbReference type="InterPro" id="IPR016024">
    <property type="entry name" value="ARM-type_fold"/>
</dbReference>
<gene>
    <name evidence="9" type="ORF">PACTADRAFT_51512</name>
</gene>
<feature type="domain" description="Importin N-terminal" evidence="8">
    <location>
        <begin position="24"/>
        <end position="97"/>
    </location>
</feature>
<dbReference type="GO" id="GO:0006606">
    <property type="term" value="P:protein import into nucleus"/>
    <property type="evidence" value="ECO:0007669"/>
    <property type="project" value="EnsemblFungi"/>
</dbReference>
<evidence type="ECO:0000256" key="1">
    <source>
        <dbReference type="ARBA" id="ARBA00004123"/>
    </source>
</evidence>
<feature type="compositionally biased region" description="Acidic residues" evidence="7">
    <location>
        <begin position="930"/>
        <end position="939"/>
    </location>
</feature>
<evidence type="ECO:0000256" key="7">
    <source>
        <dbReference type="SAM" id="MobiDB-lite"/>
    </source>
</evidence>
<evidence type="ECO:0000256" key="3">
    <source>
        <dbReference type="ARBA" id="ARBA00022448"/>
    </source>
</evidence>
<evidence type="ECO:0000313" key="10">
    <source>
        <dbReference type="Proteomes" id="UP000094236"/>
    </source>
</evidence>
<feature type="compositionally biased region" description="Acidic residues" evidence="7">
    <location>
        <begin position="981"/>
        <end position="1009"/>
    </location>
</feature>
<comment type="subcellular location">
    <subcellularLocation>
        <location evidence="2">Cytoplasm</location>
    </subcellularLocation>
    <subcellularLocation>
        <location evidence="1">Nucleus</location>
    </subcellularLocation>
</comment>
<dbReference type="PANTHER" id="PTHR10997">
    <property type="entry name" value="IMPORTIN-7, 8, 11"/>
    <property type="match status" value="1"/>
</dbReference>
<evidence type="ECO:0000313" key="9">
    <source>
        <dbReference type="EMBL" id="ODV93755.1"/>
    </source>
</evidence>
<dbReference type="InterPro" id="IPR001494">
    <property type="entry name" value="Importin-beta_N"/>
</dbReference>
<dbReference type="STRING" id="669874.A0A1E4TPS0"/>
<reference evidence="10" key="1">
    <citation type="submission" date="2016-05" db="EMBL/GenBank/DDBJ databases">
        <title>Comparative genomics of biotechnologically important yeasts.</title>
        <authorList>
            <consortium name="DOE Joint Genome Institute"/>
            <person name="Riley R."/>
            <person name="Haridas S."/>
            <person name="Wolfe K.H."/>
            <person name="Lopes M.R."/>
            <person name="Hittinger C.T."/>
            <person name="Goker M."/>
            <person name="Salamov A."/>
            <person name="Wisecaver J."/>
            <person name="Long T.M."/>
            <person name="Aerts A.L."/>
            <person name="Barry K."/>
            <person name="Choi C."/>
            <person name="Clum A."/>
            <person name="Coughlan A.Y."/>
            <person name="Deshpande S."/>
            <person name="Douglass A.P."/>
            <person name="Hanson S.J."/>
            <person name="Klenk H.-P."/>
            <person name="Labutti K."/>
            <person name="Lapidus A."/>
            <person name="Lindquist E."/>
            <person name="Lipzen A."/>
            <person name="Meier-Kolthoff J.P."/>
            <person name="Ohm R.A."/>
            <person name="Otillar R.P."/>
            <person name="Pangilinan J."/>
            <person name="Peng Y."/>
            <person name="Rokas A."/>
            <person name="Rosa C.A."/>
            <person name="Scheuner C."/>
            <person name="Sibirny A.A."/>
            <person name="Slot J.C."/>
            <person name="Stielow J.B."/>
            <person name="Sun H."/>
            <person name="Kurtzman C.P."/>
            <person name="Blackwell M."/>
            <person name="Grigoriev I.V."/>
            <person name="Jeffries T.W."/>
        </authorList>
    </citation>
    <scope>NUCLEOTIDE SEQUENCE [LARGE SCALE GENOMIC DNA]</scope>
    <source>
        <strain evidence="10">NRRL Y-2460</strain>
    </source>
</reference>